<evidence type="ECO:0000313" key="2">
    <source>
        <dbReference type="EMBL" id="JAG04308.1"/>
    </source>
</evidence>
<feature type="compositionally biased region" description="Polar residues" evidence="1">
    <location>
        <begin position="9"/>
        <end position="21"/>
    </location>
</feature>
<dbReference type="EMBL" id="GBHO01039296">
    <property type="protein sequence ID" value="JAG04308.1"/>
    <property type="molecule type" value="Transcribed_RNA"/>
</dbReference>
<reference evidence="2" key="1">
    <citation type="journal article" date="2014" name="PLoS ONE">
        <title>Transcriptome-Based Identification of ABC Transporters in the Western Tarnished Plant Bug Lygus hesperus.</title>
        <authorList>
            <person name="Hull J.J."/>
            <person name="Chaney K."/>
            <person name="Geib S.M."/>
            <person name="Fabrick J.A."/>
            <person name="Brent C.S."/>
            <person name="Walsh D."/>
            <person name="Lavine L.C."/>
        </authorList>
    </citation>
    <scope>NUCLEOTIDE SEQUENCE</scope>
</reference>
<evidence type="ECO:0000256" key="1">
    <source>
        <dbReference type="SAM" id="MobiDB-lite"/>
    </source>
</evidence>
<proteinExistence type="predicted"/>
<feature type="region of interest" description="Disordered" evidence="1">
    <location>
        <begin position="97"/>
        <end position="125"/>
    </location>
</feature>
<accession>A0A0A9WCP7</accession>
<feature type="region of interest" description="Disordered" evidence="1">
    <location>
        <begin position="1"/>
        <end position="23"/>
    </location>
</feature>
<feature type="non-terminal residue" evidence="2">
    <location>
        <position position="1"/>
    </location>
</feature>
<reference evidence="2" key="2">
    <citation type="submission" date="2014-07" db="EMBL/GenBank/DDBJ databases">
        <authorList>
            <person name="Hull J."/>
        </authorList>
    </citation>
    <scope>NUCLEOTIDE SEQUENCE</scope>
</reference>
<dbReference type="AlphaFoldDB" id="A0A0A9WCP7"/>
<name>A0A0A9WCP7_LYGHE</name>
<organism evidence="2">
    <name type="scientific">Lygus hesperus</name>
    <name type="common">Western plant bug</name>
    <dbReference type="NCBI Taxonomy" id="30085"/>
    <lineage>
        <taxon>Eukaryota</taxon>
        <taxon>Metazoa</taxon>
        <taxon>Ecdysozoa</taxon>
        <taxon>Arthropoda</taxon>
        <taxon>Hexapoda</taxon>
        <taxon>Insecta</taxon>
        <taxon>Pterygota</taxon>
        <taxon>Neoptera</taxon>
        <taxon>Paraneoptera</taxon>
        <taxon>Hemiptera</taxon>
        <taxon>Heteroptera</taxon>
        <taxon>Panheteroptera</taxon>
        <taxon>Cimicomorpha</taxon>
        <taxon>Miridae</taxon>
        <taxon>Mirini</taxon>
        <taxon>Lygus</taxon>
    </lineage>
</organism>
<gene>
    <name evidence="2" type="primary">MEP4</name>
    <name evidence="2" type="ORF">CM83_4132</name>
</gene>
<protein>
    <submittedName>
        <fullName evidence="2">Extracellular metalloproteinase 4</fullName>
    </submittedName>
</protein>
<sequence>SLSTEEQRSTANTPTHAQVTGVNLPPYTIQQNFPYQNASGFLSPFAQLRMPQMGGVPPANATNRDVASTIITTYNNDNSSLSTAQQRIDIPELLELFDDEDDEEDEHGDGYVDNEYEDELELDKL</sequence>